<accession>A0ABD2NK24</accession>
<feature type="non-terminal residue" evidence="1">
    <location>
        <position position="122"/>
    </location>
</feature>
<evidence type="ECO:0008006" key="3">
    <source>
        <dbReference type="Google" id="ProtNLM"/>
    </source>
</evidence>
<dbReference type="EMBL" id="JABFTP020000124">
    <property type="protein sequence ID" value="KAL3278879.1"/>
    <property type="molecule type" value="Genomic_DNA"/>
</dbReference>
<dbReference type="Proteomes" id="UP001516400">
    <property type="component" value="Unassembled WGS sequence"/>
</dbReference>
<comment type="caution">
    <text evidence="1">The sequence shown here is derived from an EMBL/GenBank/DDBJ whole genome shotgun (WGS) entry which is preliminary data.</text>
</comment>
<gene>
    <name evidence="1" type="ORF">HHI36_016399</name>
</gene>
<evidence type="ECO:0000313" key="1">
    <source>
        <dbReference type="EMBL" id="KAL3278879.1"/>
    </source>
</evidence>
<proteinExistence type="predicted"/>
<name>A0ABD2NK24_9CUCU</name>
<organism evidence="1 2">
    <name type="scientific">Cryptolaemus montrouzieri</name>
    <dbReference type="NCBI Taxonomy" id="559131"/>
    <lineage>
        <taxon>Eukaryota</taxon>
        <taxon>Metazoa</taxon>
        <taxon>Ecdysozoa</taxon>
        <taxon>Arthropoda</taxon>
        <taxon>Hexapoda</taxon>
        <taxon>Insecta</taxon>
        <taxon>Pterygota</taxon>
        <taxon>Neoptera</taxon>
        <taxon>Endopterygota</taxon>
        <taxon>Coleoptera</taxon>
        <taxon>Polyphaga</taxon>
        <taxon>Cucujiformia</taxon>
        <taxon>Coccinelloidea</taxon>
        <taxon>Coccinellidae</taxon>
        <taxon>Scymninae</taxon>
        <taxon>Scymnini</taxon>
        <taxon>Cryptolaemus</taxon>
    </lineage>
</organism>
<dbReference type="AlphaFoldDB" id="A0ABD2NK24"/>
<protein>
    <recommendedName>
        <fullName evidence="3">Reverse transcriptase</fullName>
    </recommendedName>
</protein>
<evidence type="ECO:0000313" key="2">
    <source>
        <dbReference type="Proteomes" id="UP001516400"/>
    </source>
</evidence>
<reference evidence="1 2" key="1">
    <citation type="journal article" date="2021" name="BMC Biol.">
        <title>Horizontally acquired antibacterial genes associated with adaptive radiation of ladybird beetles.</title>
        <authorList>
            <person name="Li H.S."/>
            <person name="Tang X.F."/>
            <person name="Huang Y.H."/>
            <person name="Xu Z.Y."/>
            <person name="Chen M.L."/>
            <person name="Du X.Y."/>
            <person name="Qiu B.Y."/>
            <person name="Chen P.T."/>
            <person name="Zhang W."/>
            <person name="Slipinski A."/>
            <person name="Escalona H.E."/>
            <person name="Waterhouse R.M."/>
            <person name="Zwick A."/>
            <person name="Pang H."/>
        </authorList>
    </citation>
    <scope>NUCLEOTIDE SEQUENCE [LARGE SCALE GENOMIC DNA]</scope>
    <source>
        <strain evidence="1">SYSU2018</strain>
    </source>
</reference>
<sequence length="122" mass="13873">MSDSDALNKHFSQFYKANDNNCGELINFYSNTQFKESISFAFHIVQLEEVQSVFASIHTKSYGLDGISVSMLSHAFPVVSDYIHHLVNGCTLANCFPYEWKRFVGKPIPKNDNVKDFSVVRV</sequence>
<keyword evidence="2" id="KW-1185">Reference proteome</keyword>